<keyword evidence="4" id="KW-1185">Reference proteome</keyword>
<accession>A0ABR7AVH6</accession>
<comment type="caution">
    <text evidence="3">The sequence shown here is derived from an EMBL/GenBank/DDBJ whole genome shotgun (WGS) entry which is preliminary data.</text>
</comment>
<feature type="region of interest" description="Disordered" evidence="2">
    <location>
        <begin position="1"/>
        <end position="41"/>
    </location>
</feature>
<sequence>MTTISTQSPVNNDLTLLQGVTKKADTEATQGEPNAAESAAAPVGVKVSLSAAGLNKAKAKNDNSDITESGLPGSVQQTLIRIRELKQQIAEKMAELQAAMANKSMSPEARQAKVAGLQTALASLNSGLMAASAALDKASKNGTMDATQAKQAAVLAMKSQ</sequence>
<dbReference type="Proteomes" id="UP000651852">
    <property type="component" value="Unassembled WGS sequence"/>
</dbReference>
<feature type="coiled-coil region" evidence="1">
    <location>
        <begin position="75"/>
        <end position="102"/>
    </location>
</feature>
<proteinExistence type="predicted"/>
<organism evidence="3 4">
    <name type="scientific">Pseudomonas folii</name>
    <dbReference type="NCBI Taxonomy" id="2762593"/>
    <lineage>
        <taxon>Bacteria</taxon>
        <taxon>Pseudomonadati</taxon>
        <taxon>Pseudomonadota</taxon>
        <taxon>Gammaproteobacteria</taxon>
        <taxon>Pseudomonadales</taxon>
        <taxon>Pseudomonadaceae</taxon>
        <taxon>Pseudomonas</taxon>
    </lineage>
</organism>
<evidence type="ECO:0000256" key="2">
    <source>
        <dbReference type="SAM" id="MobiDB-lite"/>
    </source>
</evidence>
<feature type="compositionally biased region" description="Polar residues" evidence="2">
    <location>
        <begin position="1"/>
        <end position="15"/>
    </location>
</feature>
<dbReference type="EMBL" id="JACONW010000010">
    <property type="protein sequence ID" value="MBC3948928.1"/>
    <property type="molecule type" value="Genomic_DNA"/>
</dbReference>
<keyword evidence="1" id="KW-0175">Coiled coil</keyword>
<protein>
    <submittedName>
        <fullName evidence="3">Uncharacterized protein</fullName>
    </submittedName>
</protein>
<dbReference type="RefSeq" id="WP_176469903.1">
    <property type="nucleotide sequence ID" value="NZ_JACONW010000010.1"/>
</dbReference>
<name>A0ABR7AVH6_9PSED</name>
<evidence type="ECO:0000313" key="4">
    <source>
        <dbReference type="Proteomes" id="UP000651852"/>
    </source>
</evidence>
<gene>
    <name evidence="3" type="ORF">H8S59_04010</name>
</gene>
<evidence type="ECO:0000256" key="1">
    <source>
        <dbReference type="SAM" id="Coils"/>
    </source>
</evidence>
<evidence type="ECO:0000313" key="3">
    <source>
        <dbReference type="EMBL" id="MBC3948928.1"/>
    </source>
</evidence>
<reference evidence="3 4" key="1">
    <citation type="submission" date="2020-08" db="EMBL/GenBank/DDBJ databases">
        <title>Putative novel bacterial strains isolated from necrotic wheat leaf tissues caused by Xanthomonas translucens.</title>
        <authorList>
            <person name="Tambong J.T."/>
        </authorList>
    </citation>
    <scope>NUCLEOTIDE SEQUENCE [LARGE SCALE GENOMIC DNA]</scope>
    <source>
        <strain evidence="3 4">DOAB 1069</strain>
    </source>
</reference>